<keyword evidence="1" id="KW-0694">RNA-binding</keyword>
<dbReference type="Proteomes" id="UP000281553">
    <property type="component" value="Unassembled WGS sequence"/>
</dbReference>
<organism evidence="3 4">
    <name type="scientific">Dibothriocephalus latus</name>
    <name type="common">Fish tapeworm</name>
    <name type="synonym">Diphyllobothrium latum</name>
    <dbReference type="NCBI Taxonomy" id="60516"/>
    <lineage>
        <taxon>Eukaryota</taxon>
        <taxon>Metazoa</taxon>
        <taxon>Spiralia</taxon>
        <taxon>Lophotrochozoa</taxon>
        <taxon>Platyhelminthes</taxon>
        <taxon>Cestoda</taxon>
        <taxon>Eucestoda</taxon>
        <taxon>Diphyllobothriidea</taxon>
        <taxon>Diphyllobothriidae</taxon>
        <taxon>Dibothriocephalus</taxon>
    </lineage>
</organism>
<dbReference type="EMBL" id="UYRU01056944">
    <property type="protein sequence ID" value="VDN13636.1"/>
    <property type="molecule type" value="Genomic_DNA"/>
</dbReference>
<evidence type="ECO:0008006" key="5">
    <source>
        <dbReference type="Google" id="ProtNLM"/>
    </source>
</evidence>
<dbReference type="PROSITE" id="PS50084">
    <property type="entry name" value="KH_TYPE_1"/>
    <property type="match status" value="1"/>
</dbReference>
<feature type="region of interest" description="Disordered" evidence="2">
    <location>
        <begin position="144"/>
        <end position="172"/>
    </location>
</feature>
<evidence type="ECO:0000313" key="3">
    <source>
        <dbReference type="EMBL" id="VDN13636.1"/>
    </source>
</evidence>
<dbReference type="InterPro" id="IPR009019">
    <property type="entry name" value="KH_sf_prok-type"/>
</dbReference>
<dbReference type="SUPFAM" id="SSF54814">
    <property type="entry name" value="Prokaryotic type KH domain (KH-domain type II)"/>
    <property type="match status" value="1"/>
</dbReference>
<feature type="non-terminal residue" evidence="3">
    <location>
        <position position="380"/>
    </location>
</feature>
<accession>A0A3P7P6B4</accession>
<gene>
    <name evidence="3" type="ORF">DILT_LOCUS9467</name>
</gene>
<keyword evidence="4" id="KW-1185">Reference proteome</keyword>
<proteinExistence type="predicted"/>
<reference evidence="3 4" key="1">
    <citation type="submission" date="2018-11" db="EMBL/GenBank/DDBJ databases">
        <authorList>
            <consortium name="Pathogen Informatics"/>
        </authorList>
    </citation>
    <scope>NUCLEOTIDE SEQUENCE [LARGE SCALE GENOMIC DNA]</scope>
</reference>
<dbReference type="GO" id="GO:0003723">
    <property type="term" value="F:RNA binding"/>
    <property type="evidence" value="ECO:0007669"/>
    <property type="project" value="UniProtKB-UniRule"/>
</dbReference>
<dbReference type="OrthoDB" id="10069557at2759"/>
<name>A0A3P7P6B4_DIBLA</name>
<dbReference type="AlphaFoldDB" id="A0A3P7P6B4"/>
<sequence length="380" mass="42476">MAVCDVQSPGAFDESLTLDCFIFPHPLVSSVISIRLVLFQNAEENTLPGEFTETVEELSCLPEAEAETTLCADTRSQSPVRIIEIDTRLCEQSVAPREDIVEETILPTEVAVMASVPDSTVKGLAGLSMSDNPETDTAETVNHEDCNMSSSDMSEEVITPSSSQTESTEEAKPYEFPEGIFDDPDHDIFEDSPEVMGGKRIPRVLVPSELWAEAVEKDTWRETFYVPASMGGVLIGRFGKNVRELKNQWNAEFSLNMCPGRQDTLLLKLSCPVEYKENVIHWITSRFKMRPSQTTIGNPNQLRRTLPLGDVTPVHVRSLYGLKEFFVTIKDKEFDRYVAMQEELDKDYATLSSSRMQLYEPVTSGTVAVLPHNFGFARAL</sequence>
<dbReference type="CDD" id="cd00105">
    <property type="entry name" value="KH-I"/>
    <property type="match status" value="1"/>
</dbReference>
<evidence type="ECO:0000256" key="2">
    <source>
        <dbReference type="SAM" id="MobiDB-lite"/>
    </source>
</evidence>
<evidence type="ECO:0000256" key="1">
    <source>
        <dbReference type="PROSITE-ProRule" id="PRU00117"/>
    </source>
</evidence>
<protein>
    <recommendedName>
        <fullName evidence="5">K Homology domain-containing protein</fullName>
    </recommendedName>
</protein>
<evidence type="ECO:0000313" key="4">
    <source>
        <dbReference type="Proteomes" id="UP000281553"/>
    </source>
</evidence>